<evidence type="ECO:0000313" key="3">
    <source>
        <dbReference type="EMBL" id="KAG0268329.1"/>
    </source>
</evidence>
<feature type="non-terminal residue" evidence="3">
    <location>
        <position position="1"/>
    </location>
</feature>
<evidence type="ECO:0000256" key="2">
    <source>
        <dbReference type="SAM" id="SignalP"/>
    </source>
</evidence>
<comment type="caution">
    <text evidence="3">The sequence shown here is derived from an EMBL/GenBank/DDBJ whole genome shotgun (WGS) entry which is preliminary data.</text>
</comment>
<sequence>MRSIILTLTVVLGLFVASGTAAPAAHINGGDTDRPARPTFNLLAKATEVVAEDVFADATGPAKPRVTSAKGKRSDRAAEIVVED</sequence>
<feature type="chain" id="PRO_5042209752" description="RxLR effector protein" evidence="2">
    <location>
        <begin position="22"/>
        <end position="84"/>
    </location>
</feature>
<accession>A0AAD4H2X2</accession>
<feature type="region of interest" description="Disordered" evidence="1">
    <location>
        <begin position="61"/>
        <end position="84"/>
    </location>
</feature>
<feature type="signal peptide" evidence="2">
    <location>
        <begin position="1"/>
        <end position="21"/>
    </location>
</feature>
<dbReference type="EMBL" id="JAAAIL010001532">
    <property type="protein sequence ID" value="KAG0268329.1"/>
    <property type="molecule type" value="Genomic_DNA"/>
</dbReference>
<keyword evidence="4" id="KW-1185">Reference proteome</keyword>
<dbReference type="AlphaFoldDB" id="A0AAD4H2X2"/>
<organism evidence="3 4">
    <name type="scientific">Linnemannia exigua</name>
    <dbReference type="NCBI Taxonomy" id="604196"/>
    <lineage>
        <taxon>Eukaryota</taxon>
        <taxon>Fungi</taxon>
        <taxon>Fungi incertae sedis</taxon>
        <taxon>Mucoromycota</taxon>
        <taxon>Mortierellomycotina</taxon>
        <taxon>Mortierellomycetes</taxon>
        <taxon>Mortierellales</taxon>
        <taxon>Mortierellaceae</taxon>
        <taxon>Linnemannia</taxon>
    </lineage>
</organism>
<reference evidence="3" key="1">
    <citation type="journal article" date="2020" name="Fungal Divers.">
        <title>Resolving the Mortierellaceae phylogeny through synthesis of multi-gene phylogenetics and phylogenomics.</title>
        <authorList>
            <person name="Vandepol N."/>
            <person name="Liber J."/>
            <person name="Desiro A."/>
            <person name="Na H."/>
            <person name="Kennedy M."/>
            <person name="Barry K."/>
            <person name="Grigoriev I.V."/>
            <person name="Miller A.N."/>
            <person name="O'Donnell K."/>
            <person name="Stajich J.E."/>
            <person name="Bonito G."/>
        </authorList>
    </citation>
    <scope>NUCLEOTIDE SEQUENCE</scope>
    <source>
        <strain evidence="3">NRRL 28262</strain>
    </source>
</reference>
<protein>
    <recommendedName>
        <fullName evidence="5">RxLR effector protein</fullName>
    </recommendedName>
</protein>
<evidence type="ECO:0000313" key="4">
    <source>
        <dbReference type="Proteomes" id="UP001194580"/>
    </source>
</evidence>
<name>A0AAD4H2X2_9FUNG</name>
<dbReference type="Proteomes" id="UP001194580">
    <property type="component" value="Unassembled WGS sequence"/>
</dbReference>
<gene>
    <name evidence="3" type="ORF">BGZ95_002501</name>
</gene>
<keyword evidence="2" id="KW-0732">Signal</keyword>
<proteinExistence type="predicted"/>
<evidence type="ECO:0008006" key="5">
    <source>
        <dbReference type="Google" id="ProtNLM"/>
    </source>
</evidence>
<evidence type="ECO:0000256" key="1">
    <source>
        <dbReference type="SAM" id="MobiDB-lite"/>
    </source>
</evidence>